<dbReference type="InterPro" id="IPR019885">
    <property type="entry name" value="Tscrpt_reg_HTH_AsnC-type_CS"/>
</dbReference>
<evidence type="ECO:0000256" key="3">
    <source>
        <dbReference type="ARBA" id="ARBA00023163"/>
    </source>
</evidence>
<dbReference type="CDD" id="cd00090">
    <property type="entry name" value="HTH_ARSR"/>
    <property type="match status" value="1"/>
</dbReference>
<dbReference type="EMBL" id="CP069127">
    <property type="protein sequence ID" value="QRG69009.1"/>
    <property type="molecule type" value="Genomic_DNA"/>
</dbReference>
<dbReference type="InterPro" id="IPR019887">
    <property type="entry name" value="Tscrpt_reg_AsnC/Lrp_C"/>
</dbReference>
<dbReference type="SUPFAM" id="SSF46785">
    <property type="entry name" value="Winged helix' DNA-binding domain"/>
    <property type="match status" value="1"/>
</dbReference>
<sequence>MDQIDLKILEALQQNARISFSELGRSINMTQPAVSERVRKLEEKGIIDSYRTIVSPEKLGKSITAFILVQTNNCDRLTAFGNQSDDVVEMHQLSGQFNFMLKIQTHSMQSLNDFLSQCSQYGFTSTMTVLSTPLAFKGITGEVG</sequence>
<dbReference type="Gene3D" id="1.10.10.10">
    <property type="entry name" value="Winged helix-like DNA-binding domain superfamily/Winged helix DNA-binding domain"/>
    <property type="match status" value="1"/>
</dbReference>
<name>A0ABX7FTV9_BRECH</name>
<keyword evidence="6" id="KW-1185">Reference proteome</keyword>
<dbReference type="InterPro" id="IPR036390">
    <property type="entry name" value="WH_DNA-bd_sf"/>
</dbReference>
<evidence type="ECO:0000313" key="5">
    <source>
        <dbReference type="EMBL" id="QRG69009.1"/>
    </source>
</evidence>
<dbReference type="Pfam" id="PF13412">
    <property type="entry name" value="HTH_24"/>
    <property type="match status" value="1"/>
</dbReference>
<dbReference type="InterPro" id="IPR036388">
    <property type="entry name" value="WH-like_DNA-bd_sf"/>
</dbReference>
<gene>
    <name evidence="5" type="ORF">JNE38_07680</name>
</gene>
<proteinExistence type="predicted"/>
<keyword evidence="2" id="KW-0238">DNA-binding</keyword>
<dbReference type="PROSITE" id="PS50956">
    <property type="entry name" value="HTH_ASNC_2"/>
    <property type="match status" value="1"/>
</dbReference>
<evidence type="ECO:0000259" key="4">
    <source>
        <dbReference type="PROSITE" id="PS50956"/>
    </source>
</evidence>
<dbReference type="SUPFAM" id="SSF54909">
    <property type="entry name" value="Dimeric alpha+beta barrel"/>
    <property type="match status" value="1"/>
</dbReference>
<evidence type="ECO:0000313" key="6">
    <source>
        <dbReference type="Proteomes" id="UP000596248"/>
    </source>
</evidence>
<dbReference type="InterPro" id="IPR011991">
    <property type="entry name" value="ArsR-like_HTH"/>
</dbReference>
<keyword evidence="3" id="KW-0804">Transcription</keyword>
<organism evidence="5 6">
    <name type="scientific">Brevibacillus choshinensis</name>
    <dbReference type="NCBI Taxonomy" id="54911"/>
    <lineage>
        <taxon>Bacteria</taxon>
        <taxon>Bacillati</taxon>
        <taxon>Bacillota</taxon>
        <taxon>Bacilli</taxon>
        <taxon>Bacillales</taxon>
        <taxon>Paenibacillaceae</taxon>
        <taxon>Brevibacillus</taxon>
    </lineage>
</organism>
<dbReference type="Proteomes" id="UP000596248">
    <property type="component" value="Chromosome"/>
</dbReference>
<dbReference type="PRINTS" id="PR00033">
    <property type="entry name" value="HTHASNC"/>
</dbReference>
<dbReference type="Gene3D" id="3.30.70.920">
    <property type="match status" value="1"/>
</dbReference>
<reference evidence="5 6" key="1">
    <citation type="submission" date="2021-01" db="EMBL/GenBank/DDBJ databases">
        <title>Identification of strong promoters based on the transcriptome of Brevibacillus choshinensis.</title>
        <authorList>
            <person name="Yao D."/>
            <person name="Zhang K."/>
            <person name="Wu J."/>
        </authorList>
    </citation>
    <scope>NUCLEOTIDE SEQUENCE [LARGE SCALE GENOMIC DNA]</scope>
    <source>
        <strain evidence="5 6">HPD31-SP3</strain>
    </source>
</reference>
<dbReference type="PANTHER" id="PTHR30154:SF20">
    <property type="entry name" value="LEUCINE-RESPONSIVE REGULATORY PROTEIN"/>
    <property type="match status" value="1"/>
</dbReference>
<dbReference type="InterPro" id="IPR000485">
    <property type="entry name" value="AsnC-type_HTH_dom"/>
</dbReference>
<dbReference type="InterPro" id="IPR011008">
    <property type="entry name" value="Dimeric_a/b-barrel"/>
</dbReference>
<dbReference type="InterPro" id="IPR019888">
    <property type="entry name" value="Tscrpt_reg_AsnC-like"/>
</dbReference>
<dbReference type="PROSITE" id="PS00519">
    <property type="entry name" value="HTH_ASNC_1"/>
    <property type="match status" value="1"/>
</dbReference>
<protein>
    <submittedName>
        <fullName evidence="5">AsnC family transcriptional regulator</fullName>
    </submittedName>
</protein>
<dbReference type="RefSeq" id="WP_203356006.1">
    <property type="nucleotide sequence ID" value="NZ_CP069127.1"/>
</dbReference>
<dbReference type="Pfam" id="PF01037">
    <property type="entry name" value="AsnC_trans_reg"/>
    <property type="match status" value="1"/>
</dbReference>
<feature type="domain" description="HTH asnC-type" evidence="4">
    <location>
        <begin position="1"/>
        <end position="62"/>
    </location>
</feature>
<evidence type="ECO:0000256" key="1">
    <source>
        <dbReference type="ARBA" id="ARBA00023015"/>
    </source>
</evidence>
<dbReference type="SMART" id="SM00344">
    <property type="entry name" value="HTH_ASNC"/>
    <property type="match status" value="1"/>
</dbReference>
<dbReference type="PANTHER" id="PTHR30154">
    <property type="entry name" value="LEUCINE-RESPONSIVE REGULATORY PROTEIN"/>
    <property type="match status" value="1"/>
</dbReference>
<evidence type="ECO:0000256" key="2">
    <source>
        <dbReference type="ARBA" id="ARBA00023125"/>
    </source>
</evidence>
<accession>A0ABX7FTV9</accession>
<keyword evidence="1" id="KW-0805">Transcription regulation</keyword>